<keyword evidence="2" id="KW-1185">Reference proteome</keyword>
<name>A0A2K0WD16_GIBNY</name>
<evidence type="ECO:0000313" key="1">
    <source>
        <dbReference type="EMBL" id="PNP80132.1"/>
    </source>
</evidence>
<sequence length="126" mass="14197">MAVTRALEGFAIPIRTGILLIQKTAAFKWSVEHALAAWDAGLLVTKWVHTIEQLQKTGNAVTSEEGQVLDNIRRLLKEIDMDCSQDFSLSAELARIWASLFDDTWVWGVAPRIGWVLRQLAIMFDT</sequence>
<dbReference type="Proteomes" id="UP000236664">
    <property type="component" value="Unassembled WGS sequence"/>
</dbReference>
<comment type="caution">
    <text evidence="1">The sequence shown here is derived from an EMBL/GenBank/DDBJ whole genome shotgun (WGS) entry which is preliminary data.</text>
</comment>
<proteinExistence type="predicted"/>
<dbReference type="EMBL" id="MTQA01000082">
    <property type="protein sequence ID" value="PNP80132.1"/>
    <property type="molecule type" value="Genomic_DNA"/>
</dbReference>
<dbReference type="OrthoDB" id="654211at2759"/>
<accession>A0A2K0WD16</accession>
<evidence type="ECO:0000313" key="2">
    <source>
        <dbReference type="Proteomes" id="UP000236664"/>
    </source>
</evidence>
<organism evidence="1 2">
    <name type="scientific">Gibberella nygamai</name>
    <name type="common">Bean root rot disease fungus</name>
    <name type="synonym">Fusarium nygamai</name>
    <dbReference type="NCBI Taxonomy" id="42673"/>
    <lineage>
        <taxon>Eukaryota</taxon>
        <taxon>Fungi</taxon>
        <taxon>Dikarya</taxon>
        <taxon>Ascomycota</taxon>
        <taxon>Pezizomycotina</taxon>
        <taxon>Sordariomycetes</taxon>
        <taxon>Hypocreomycetidae</taxon>
        <taxon>Hypocreales</taxon>
        <taxon>Nectriaceae</taxon>
        <taxon>Fusarium</taxon>
        <taxon>Fusarium fujikuroi species complex</taxon>
    </lineage>
</organism>
<reference evidence="1 2" key="1">
    <citation type="submission" date="2017-06" db="EMBL/GenBank/DDBJ databases">
        <title>Genome of Fusarium nygamai isolate CS10214.</title>
        <authorList>
            <person name="Gardiner D.M."/>
            <person name="Obanor F."/>
            <person name="Kazan K."/>
        </authorList>
    </citation>
    <scope>NUCLEOTIDE SEQUENCE [LARGE SCALE GENOMIC DNA]</scope>
    <source>
        <strain evidence="1 2">CS10214</strain>
    </source>
</reference>
<dbReference type="AlphaFoldDB" id="A0A2K0WD16"/>
<protein>
    <submittedName>
        <fullName evidence="1">Uncharacterized protein</fullName>
    </submittedName>
</protein>
<gene>
    <name evidence="1" type="ORF">FNYG_06500</name>
</gene>